<evidence type="ECO:0000313" key="7">
    <source>
        <dbReference type="Proteomes" id="UP000241421"/>
    </source>
</evidence>
<protein>
    <submittedName>
        <fullName evidence="6">Flagellar hook-associated protein 3</fullName>
    </submittedName>
</protein>
<name>A0A2U2HGP8_9BURK</name>
<evidence type="ECO:0000313" key="6">
    <source>
        <dbReference type="EMBL" id="PWF44348.1"/>
    </source>
</evidence>
<comment type="subcellular location">
    <subcellularLocation>
        <location evidence="1">Bacterial flagellum</location>
    </subcellularLocation>
    <subcellularLocation>
        <location evidence="2">Secreted</location>
    </subcellularLocation>
</comment>
<dbReference type="SUPFAM" id="SSF64518">
    <property type="entry name" value="Phase 1 flagellin"/>
    <property type="match status" value="1"/>
</dbReference>
<dbReference type="InterPro" id="IPR013384">
    <property type="entry name" value="Flagell_FlgL"/>
</dbReference>
<keyword evidence="4" id="KW-0975">Bacterial flagellum</keyword>
<evidence type="ECO:0000256" key="4">
    <source>
        <dbReference type="ARBA" id="ARBA00023143"/>
    </source>
</evidence>
<evidence type="ECO:0000259" key="5">
    <source>
        <dbReference type="Pfam" id="PF00669"/>
    </source>
</evidence>
<dbReference type="PANTHER" id="PTHR42792:SF1">
    <property type="entry name" value="FLAGELLAR HOOK-ASSOCIATED PROTEIN 3"/>
    <property type="match status" value="1"/>
</dbReference>
<dbReference type="AlphaFoldDB" id="A0A2U2HGP8"/>
<sequence length="407" mass="42046">MRISTSSMFEAGTSQLGTLQSQMAKTQQQLATNRRMLTPADDPIASARALEVTQAQAVNTQFATNRQNVRGALALEESALAGATDVLQNVQTLAVAAGNGALNQADRNGLADQIASHREELLALANSGDGLGGYLFGGFRSSSPPFVRSAEGIAYEGDQGVRQIQIGGQRQIPMGDPGSAVFLSNPTGNGSFVTRADPANGAALVVSAGSVNNAAEFARDNYKLTFAVAAGVTTYTITDGQNVAVPPPPANAAMPFVSGQAINFKGMSFDVAGSPADGDVVTVGPSTKQTVFETLDKLIASLRAPASDAAGRARMTANLAEGGVNLASALDGVLSVQSSVGSRMAELDNLDSSGEDLNIQYAATLAGLQEIDMVKTISLFTQQQFTLEAAQKSFKALSGLSLFNYIG</sequence>
<dbReference type="GO" id="GO:0005576">
    <property type="term" value="C:extracellular region"/>
    <property type="evidence" value="ECO:0007669"/>
    <property type="project" value="UniProtKB-SubCell"/>
</dbReference>
<dbReference type="InterPro" id="IPR001029">
    <property type="entry name" value="Flagellin_N"/>
</dbReference>
<dbReference type="GO" id="GO:0071973">
    <property type="term" value="P:bacterial-type flagellum-dependent cell motility"/>
    <property type="evidence" value="ECO:0007669"/>
    <property type="project" value="InterPro"/>
</dbReference>
<dbReference type="PANTHER" id="PTHR42792">
    <property type="entry name" value="FLAGELLIN"/>
    <property type="match status" value="1"/>
</dbReference>
<reference evidence="6 7" key="1">
    <citation type="submission" date="2018-04" db="EMBL/GenBank/DDBJ databases">
        <title>Massilia violaceinigra sp. nov., a novel purple-pigmented bacterium isolated from Tianshan glacier, Xinjiang, China.</title>
        <authorList>
            <person name="Wang H."/>
        </authorList>
    </citation>
    <scope>NUCLEOTIDE SEQUENCE [LARGE SCALE GENOMIC DNA]</scope>
    <source>
        <strain evidence="6 7">B448-2</strain>
    </source>
</reference>
<dbReference type="Proteomes" id="UP000241421">
    <property type="component" value="Unassembled WGS sequence"/>
</dbReference>
<keyword evidence="6" id="KW-0282">Flagellum</keyword>
<keyword evidence="6" id="KW-0969">Cilium</keyword>
<feature type="domain" description="Flagellin N-terminal" evidence="5">
    <location>
        <begin position="3"/>
        <end position="138"/>
    </location>
</feature>
<dbReference type="GO" id="GO:0005198">
    <property type="term" value="F:structural molecule activity"/>
    <property type="evidence" value="ECO:0007669"/>
    <property type="project" value="InterPro"/>
</dbReference>
<dbReference type="GO" id="GO:0009424">
    <property type="term" value="C:bacterial-type flagellum hook"/>
    <property type="evidence" value="ECO:0007669"/>
    <property type="project" value="InterPro"/>
</dbReference>
<comment type="similarity">
    <text evidence="3">Belongs to the bacterial flagellin family.</text>
</comment>
<keyword evidence="6" id="KW-0966">Cell projection</keyword>
<accession>A0A2U2HGP8</accession>
<evidence type="ECO:0000256" key="3">
    <source>
        <dbReference type="ARBA" id="ARBA00005709"/>
    </source>
</evidence>
<proteinExistence type="inferred from homology"/>
<dbReference type="RefSeq" id="WP_106759040.1">
    <property type="nucleotide sequence ID" value="NZ_PXWF02000269.1"/>
</dbReference>
<keyword evidence="7" id="KW-1185">Reference proteome</keyword>
<comment type="caution">
    <text evidence="6">The sequence shown here is derived from an EMBL/GenBank/DDBJ whole genome shotgun (WGS) entry which is preliminary data.</text>
</comment>
<dbReference type="NCBIfam" id="TIGR02550">
    <property type="entry name" value="flagell_flgL"/>
    <property type="match status" value="1"/>
</dbReference>
<dbReference type="Gene3D" id="1.20.1330.10">
    <property type="entry name" value="f41 fragment of flagellin, N-terminal domain"/>
    <property type="match status" value="2"/>
</dbReference>
<dbReference type="OrthoDB" id="9768249at2"/>
<evidence type="ECO:0000256" key="2">
    <source>
        <dbReference type="ARBA" id="ARBA00004613"/>
    </source>
</evidence>
<organism evidence="6 7">
    <name type="scientific">Massilia glaciei</name>
    <dbReference type="NCBI Taxonomy" id="1524097"/>
    <lineage>
        <taxon>Bacteria</taxon>
        <taxon>Pseudomonadati</taxon>
        <taxon>Pseudomonadota</taxon>
        <taxon>Betaproteobacteria</taxon>
        <taxon>Burkholderiales</taxon>
        <taxon>Oxalobacteraceae</taxon>
        <taxon>Telluria group</taxon>
        <taxon>Massilia</taxon>
    </lineage>
</organism>
<dbReference type="InterPro" id="IPR001492">
    <property type="entry name" value="Flagellin"/>
</dbReference>
<gene>
    <name evidence="6" type="primary">flgL</name>
    <name evidence="6" type="ORF">C7C56_019520</name>
</gene>
<evidence type="ECO:0000256" key="1">
    <source>
        <dbReference type="ARBA" id="ARBA00004365"/>
    </source>
</evidence>
<dbReference type="Pfam" id="PF00669">
    <property type="entry name" value="Flagellin_N"/>
    <property type="match status" value="1"/>
</dbReference>
<dbReference type="EMBL" id="PXWF02000269">
    <property type="protein sequence ID" value="PWF44348.1"/>
    <property type="molecule type" value="Genomic_DNA"/>
</dbReference>